<keyword evidence="6 7" id="KW-0472">Membrane</keyword>
<keyword evidence="3" id="KW-1003">Cell membrane</keyword>
<dbReference type="InterPro" id="IPR052017">
    <property type="entry name" value="TSUP"/>
</dbReference>
<evidence type="ECO:0000256" key="6">
    <source>
        <dbReference type="ARBA" id="ARBA00023136"/>
    </source>
</evidence>
<name>A0A160TUR0_9ZZZZ</name>
<sequence length="251" mass="26620">MNIVDFIPPDLTILSTTGLVLLSFLTSALTAAVGIGGGLVFLAALASFLPPLVVLPVHGVVQFGSNGGRAGLMFEHIDWPVLRYFLLGSIVGVVIAGRIFVALPVEVLRAILGLFVLYSVWTPKLRPSNIPLPGFLGVGAFTSFASLFVGGTGPLVSAFLSPERLGRKKLVATHAICMTVQHGLKGVIFGLLGFQFLPWLPALAAMIVSGFLGTLAGRHILNRLPEKLFTQLFRAVLTVLGIRLLLLAFIG</sequence>
<feature type="transmembrane region" description="Helical" evidence="7">
    <location>
        <begin position="107"/>
        <end position="123"/>
    </location>
</feature>
<dbReference type="InterPro" id="IPR002781">
    <property type="entry name" value="TM_pro_TauE-like"/>
</dbReference>
<accession>A0A160TUR0</accession>
<dbReference type="PANTHER" id="PTHR30269:SF37">
    <property type="entry name" value="MEMBRANE TRANSPORTER PROTEIN"/>
    <property type="match status" value="1"/>
</dbReference>
<evidence type="ECO:0000256" key="7">
    <source>
        <dbReference type="SAM" id="Phobius"/>
    </source>
</evidence>
<keyword evidence="5 7" id="KW-1133">Transmembrane helix</keyword>
<dbReference type="EMBL" id="CZRL01000082">
    <property type="protein sequence ID" value="CUS52352.1"/>
    <property type="molecule type" value="Genomic_DNA"/>
</dbReference>
<reference evidence="8" key="1">
    <citation type="submission" date="2015-10" db="EMBL/GenBank/DDBJ databases">
        <authorList>
            <person name="Gilbert D.G."/>
        </authorList>
    </citation>
    <scope>NUCLEOTIDE SEQUENCE</scope>
</reference>
<comment type="subcellular location">
    <subcellularLocation>
        <location evidence="1">Cell membrane</location>
        <topology evidence="1">Multi-pass membrane protein</topology>
    </subcellularLocation>
</comment>
<evidence type="ECO:0000256" key="5">
    <source>
        <dbReference type="ARBA" id="ARBA00022989"/>
    </source>
</evidence>
<keyword evidence="4 7" id="KW-0812">Transmembrane</keyword>
<feature type="transmembrane region" description="Helical" evidence="7">
    <location>
        <begin position="39"/>
        <end position="61"/>
    </location>
</feature>
<feature type="transmembrane region" description="Helical" evidence="7">
    <location>
        <begin position="232"/>
        <end position="250"/>
    </location>
</feature>
<feature type="transmembrane region" description="Helical" evidence="7">
    <location>
        <begin position="12"/>
        <end position="32"/>
    </location>
</feature>
<keyword evidence="2" id="KW-0813">Transport</keyword>
<evidence type="ECO:0000256" key="3">
    <source>
        <dbReference type="ARBA" id="ARBA00022475"/>
    </source>
</evidence>
<dbReference type="PANTHER" id="PTHR30269">
    <property type="entry name" value="TRANSMEMBRANE PROTEIN YFCA"/>
    <property type="match status" value="1"/>
</dbReference>
<organism evidence="8">
    <name type="scientific">hydrothermal vent metagenome</name>
    <dbReference type="NCBI Taxonomy" id="652676"/>
    <lineage>
        <taxon>unclassified sequences</taxon>
        <taxon>metagenomes</taxon>
        <taxon>ecological metagenomes</taxon>
    </lineage>
</organism>
<gene>
    <name evidence="8" type="ORF">MGWOODY_XGa2529</name>
</gene>
<dbReference type="Pfam" id="PF01925">
    <property type="entry name" value="TauE"/>
    <property type="match status" value="1"/>
</dbReference>
<feature type="transmembrane region" description="Helical" evidence="7">
    <location>
        <begin position="135"/>
        <end position="160"/>
    </location>
</feature>
<feature type="transmembrane region" description="Helical" evidence="7">
    <location>
        <begin position="81"/>
        <end position="100"/>
    </location>
</feature>
<proteinExistence type="predicted"/>
<dbReference type="AlphaFoldDB" id="A0A160TUR0"/>
<evidence type="ECO:0000313" key="8">
    <source>
        <dbReference type="EMBL" id="CUS52352.1"/>
    </source>
</evidence>
<evidence type="ECO:0000256" key="4">
    <source>
        <dbReference type="ARBA" id="ARBA00022692"/>
    </source>
</evidence>
<protein>
    <submittedName>
        <fullName evidence="8">Bll7429 protein</fullName>
    </submittedName>
</protein>
<evidence type="ECO:0000256" key="2">
    <source>
        <dbReference type="ARBA" id="ARBA00022448"/>
    </source>
</evidence>
<evidence type="ECO:0000256" key="1">
    <source>
        <dbReference type="ARBA" id="ARBA00004651"/>
    </source>
</evidence>
<dbReference type="GO" id="GO:0005886">
    <property type="term" value="C:plasma membrane"/>
    <property type="evidence" value="ECO:0007669"/>
    <property type="project" value="UniProtKB-SubCell"/>
</dbReference>